<feature type="region of interest" description="Disordered" evidence="1">
    <location>
        <begin position="365"/>
        <end position="387"/>
    </location>
</feature>
<dbReference type="RefSeq" id="WP_189507419.1">
    <property type="nucleotide sequence ID" value="NZ_BMZQ01000006.1"/>
</dbReference>
<comment type="caution">
    <text evidence="2">The sequence shown here is derived from an EMBL/GenBank/DDBJ whole genome shotgun (WGS) entry which is preliminary data.</text>
</comment>
<organism evidence="2 3">
    <name type="scientific">Tianweitania populi</name>
    <dbReference type="NCBI Taxonomy" id="1607949"/>
    <lineage>
        <taxon>Bacteria</taxon>
        <taxon>Pseudomonadati</taxon>
        <taxon>Pseudomonadota</taxon>
        <taxon>Alphaproteobacteria</taxon>
        <taxon>Hyphomicrobiales</taxon>
        <taxon>Phyllobacteriaceae</taxon>
        <taxon>Tianweitania</taxon>
    </lineage>
</organism>
<evidence type="ECO:0000256" key="1">
    <source>
        <dbReference type="SAM" id="MobiDB-lite"/>
    </source>
</evidence>
<sequence>MTVDWTPVFVLPNIPLDHAVECEIAAIAPAHDYRVRALKRLHPTFKQFLSRFTDNFGAKFEPAVLLLDAAAPASFCDVAALGSFRDVIALSTITRGRSLELRYPRGHRVLFGEAFAVYPWMLDRHYKDVIGSTPAILGTHLVSSFRGQSSPALFRTSLAASDIDQPLLSALLARWRRRYEAEEPAWDDVALMRSLNMAYQASLLPAGTDTTFYDVGRIVSLWVSAFEILVHPGGSGKANREKVFELIERTRWAIPASGQLAHDTGNKTKVKRTLASWLIQSLYDCRNDFLHGNPVERSNLLLATPQRTIFEYAAPLYRIALTAFLPLVYDAPIPSVTDAGAFGGFIADRMTFMDPQKTAEEALLTATQSPPELGARRPRITRPAPQE</sequence>
<proteinExistence type="predicted"/>
<dbReference type="Proteomes" id="UP000630142">
    <property type="component" value="Unassembled WGS sequence"/>
</dbReference>
<keyword evidence="3" id="KW-1185">Reference proteome</keyword>
<evidence type="ECO:0000313" key="2">
    <source>
        <dbReference type="EMBL" id="GHD23991.1"/>
    </source>
</evidence>
<gene>
    <name evidence="2" type="ORF">GCM10016234_39760</name>
</gene>
<dbReference type="AlphaFoldDB" id="A0A8J3DV76"/>
<evidence type="ECO:0000313" key="3">
    <source>
        <dbReference type="Proteomes" id="UP000630142"/>
    </source>
</evidence>
<reference evidence="2" key="1">
    <citation type="journal article" date="2014" name="Int. J. Syst. Evol. Microbiol.">
        <title>Complete genome sequence of Corynebacterium casei LMG S-19264T (=DSM 44701T), isolated from a smear-ripened cheese.</title>
        <authorList>
            <consortium name="US DOE Joint Genome Institute (JGI-PGF)"/>
            <person name="Walter F."/>
            <person name="Albersmeier A."/>
            <person name="Kalinowski J."/>
            <person name="Ruckert C."/>
        </authorList>
    </citation>
    <scope>NUCLEOTIDE SEQUENCE</scope>
    <source>
        <strain evidence="2">KCTC 42249</strain>
    </source>
</reference>
<evidence type="ECO:0008006" key="4">
    <source>
        <dbReference type="Google" id="ProtNLM"/>
    </source>
</evidence>
<dbReference type="EMBL" id="BMZQ01000006">
    <property type="protein sequence ID" value="GHD23991.1"/>
    <property type="molecule type" value="Genomic_DNA"/>
</dbReference>
<reference evidence="2" key="2">
    <citation type="submission" date="2020-09" db="EMBL/GenBank/DDBJ databases">
        <authorList>
            <person name="Sun Q."/>
            <person name="Kim S."/>
        </authorList>
    </citation>
    <scope>NUCLEOTIDE SEQUENCE</scope>
    <source>
        <strain evidence="2">KCTC 42249</strain>
    </source>
</reference>
<accession>A0A8J3DV76</accession>
<name>A0A8J3DV76_9HYPH</name>
<protein>
    <recommendedName>
        <fullName evidence="4">Apea-like HEPN domain-containing protein</fullName>
    </recommendedName>
</protein>